<dbReference type="AlphaFoldDB" id="A0A167MU44"/>
<protein>
    <submittedName>
        <fullName evidence="2">Uncharacterized protein</fullName>
    </submittedName>
</protein>
<dbReference type="Proteomes" id="UP000076874">
    <property type="component" value="Unassembled WGS sequence"/>
</dbReference>
<feature type="compositionally biased region" description="Low complexity" evidence="1">
    <location>
        <begin position="156"/>
        <end position="175"/>
    </location>
</feature>
<reference evidence="2 3" key="1">
    <citation type="journal article" date="2016" name="Genome Biol. Evol.">
        <title>Divergent and convergent evolution of fungal pathogenicity.</title>
        <authorList>
            <person name="Shang Y."/>
            <person name="Xiao G."/>
            <person name="Zheng P."/>
            <person name="Cen K."/>
            <person name="Zhan S."/>
            <person name="Wang C."/>
        </authorList>
    </citation>
    <scope>NUCLEOTIDE SEQUENCE [LARGE SCALE GENOMIC DNA]</scope>
    <source>
        <strain evidence="2 3">RCEF 264</strain>
    </source>
</reference>
<accession>A0A167MU44</accession>
<feature type="compositionally biased region" description="Low complexity" evidence="1">
    <location>
        <begin position="1"/>
        <end position="19"/>
    </location>
</feature>
<sequence length="270" mass="29091">MDDPLSPLRLSPGSSSEPPWMAGQPKRPMPSQPAAQHPADNPGYLSPMESVPSTVADAAAGWPDDRQKRNPYTANGFRFPLNHIDVANNNNNDYDDGGGMNIGPLPPRSAVPFLSSSSSPSLSPSPGLFMTPAPSEELARKPVPAVAPSLADHKNNNAGSSNISINTTTTTTTTTDNNQIHRIPYGPPDEPPHAMWRRITAPTAACDSCDRRGHRVLQRCVVGVCCIQLCGDCARRGDFDTTTHIVDVHSVAWTVPARPAPRSSRRPRRR</sequence>
<comment type="caution">
    <text evidence="2">The sequence shown here is derived from an EMBL/GenBank/DDBJ whole genome shotgun (WGS) entry which is preliminary data.</text>
</comment>
<evidence type="ECO:0000313" key="2">
    <source>
        <dbReference type="EMBL" id="OAA54759.1"/>
    </source>
</evidence>
<proteinExistence type="predicted"/>
<dbReference type="EMBL" id="AZHD01000022">
    <property type="protein sequence ID" value="OAA54759.1"/>
    <property type="molecule type" value="Genomic_DNA"/>
</dbReference>
<evidence type="ECO:0000313" key="3">
    <source>
        <dbReference type="Proteomes" id="UP000076874"/>
    </source>
</evidence>
<organism evidence="2 3">
    <name type="scientific">Niveomyces insectorum RCEF 264</name>
    <dbReference type="NCBI Taxonomy" id="1081102"/>
    <lineage>
        <taxon>Eukaryota</taxon>
        <taxon>Fungi</taxon>
        <taxon>Dikarya</taxon>
        <taxon>Ascomycota</taxon>
        <taxon>Pezizomycotina</taxon>
        <taxon>Sordariomycetes</taxon>
        <taxon>Hypocreomycetidae</taxon>
        <taxon>Hypocreales</taxon>
        <taxon>Cordycipitaceae</taxon>
        <taxon>Niveomyces</taxon>
    </lineage>
</organism>
<evidence type="ECO:0000256" key="1">
    <source>
        <dbReference type="SAM" id="MobiDB-lite"/>
    </source>
</evidence>
<feature type="region of interest" description="Disordered" evidence="1">
    <location>
        <begin position="150"/>
        <end position="179"/>
    </location>
</feature>
<name>A0A167MU44_9HYPO</name>
<gene>
    <name evidence="2" type="ORF">SPI_08630</name>
</gene>
<keyword evidence="3" id="KW-1185">Reference proteome</keyword>
<feature type="region of interest" description="Disordered" evidence="1">
    <location>
        <begin position="1"/>
        <end position="74"/>
    </location>
</feature>